<gene>
    <name evidence="2" type="ORF">L1892_09050</name>
</gene>
<name>A0ABS9DH99_9ACTN</name>
<evidence type="ECO:0000313" key="3">
    <source>
        <dbReference type="Proteomes" id="UP001108089"/>
    </source>
</evidence>
<comment type="caution">
    <text evidence="2">The sequence shown here is derived from an EMBL/GenBank/DDBJ whole genome shotgun (WGS) entry which is preliminary data.</text>
</comment>
<dbReference type="PROSITE" id="PS51257">
    <property type="entry name" value="PROKAR_LIPOPROTEIN"/>
    <property type="match status" value="1"/>
</dbReference>
<evidence type="ECO:0000256" key="1">
    <source>
        <dbReference type="SAM" id="SignalP"/>
    </source>
</evidence>
<dbReference type="EMBL" id="JAKGCU010000006">
    <property type="protein sequence ID" value="MCF3938526.1"/>
    <property type="molecule type" value="Genomic_DNA"/>
</dbReference>
<feature type="chain" id="PRO_5046348584" evidence="1">
    <location>
        <begin position="26"/>
        <end position="172"/>
    </location>
</feature>
<accession>A0ABS9DH99</accession>
<keyword evidence="1" id="KW-0732">Signal</keyword>
<reference evidence="2" key="1">
    <citation type="submission" date="2022-01" db="EMBL/GenBank/DDBJ databases">
        <title>Gordonia xiamenensis sp. nov., isolated from surface seawater in Xiamen.</title>
        <authorList>
            <person name="He Y.F."/>
        </authorList>
    </citation>
    <scope>NUCLEOTIDE SEQUENCE</scope>
    <source>
        <strain evidence="2">GW1C4-4</strain>
    </source>
</reference>
<evidence type="ECO:0000313" key="2">
    <source>
        <dbReference type="EMBL" id="MCF3938526.1"/>
    </source>
</evidence>
<proteinExistence type="predicted"/>
<organism evidence="2 3">
    <name type="scientific">Gordonia tangerina</name>
    <dbReference type="NCBI Taxonomy" id="2911060"/>
    <lineage>
        <taxon>Bacteria</taxon>
        <taxon>Bacillati</taxon>
        <taxon>Actinomycetota</taxon>
        <taxon>Actinomycetes</taxon>
        <taxon>Mycobacteriales</taxon>
        <taxon>Gordoniaceae</taxon>
        <taxon>Gordonia</taxon>
    </lineage>
</organism>
<keyword evidence="3" id="KW-1185">Reference proteome</keyword>
<feature type="signal peptide" evidence="1">
    <location>
        <begin position="1"/>
        <end position="25"/>
    </location>
</feature>
<dbReference type="Proteomes" id="UP001108089">
    <property type="component" value="Unassembled WGS sequence"/>
</dbReference>
<sequence length="172" mass="18484">MRLYRRTRSALMFLICTVVAGTLVAACGFQETPYRKSIDANGAAERIERRGMHVPDGFEFAQGYVWPIASVGSSAFAIRYDGPADQFRTLQAADFTSGLSQFEDLPCASIPSPWAGDDLTELGLACPAGGGARISRSQSARNPDQSLTQAEQAIVLNSTPSHTQVFVVYSGT</sequence>
<protein>
    <submittedName>
        <fullName evidence="2">Uncharacterized protein</fullName>
    </submittedName>
</protein>
<dbReference type="RefSeq" id="WP_235723270.1">
    <property type="nucleotide sequence ID" value="NZ_JAKGCU010000006.1"/>
</dbReference>